<dbReference type="GO" id="GO:0000794">
    <property type="term" value="C:condensed nuclear chromosome"/>
    <property type="evidence" value="ECO:0007669"/>
    <property type="project" value="InterPro"/>
</dbReference>
<dbReference type="STRING" id="6689.A0A423TJM7"/>
<protein>
    <submittedName>
        <fullName evidence="1">Uncharacterized protein</fullName>
    </submittedName>
</protein>
<sequence>MKMLETYSVVVCEEWSGLQDLPYSQFGIVFQWEADGDPSPCVSHCVRQSIQVVALSTILPRPTVTRTKQELKSEEETSSSCEKVSKGRYETIKYVNERRDMERKTTKKGVDPFTFIASSRLINNAELHYILTSVFNIFLVERSLRDLVDGEECKRGWADLVVDERTCILLQPLAHLRTDSHVHYLTKQLVLLSLQCATCYLILYSDPRLDFGYIFRSNVVKALTRLAAACAQFRSLDYTVSICLASSLEQAGQLVREVAEASRAASTTWDQEDWTSRPWLTHHMSSHERFLLALPCTNSITSQVILTAVSLSKLLTSPVTSLLSSLPWLPHKIIAMLHKLLHGDEENLESTINKNAEIPALVMTSGQDGPFLHGHQGSSGVAVSSHSGDIPLQNALTTCITQHNTTKKGMAVNNHFGKNAWGVACQSIQQSHFDDKQLTSQRPAHYQVLQSFQQEYPFHQEYSVPVVPQQKQPPQCLQLSQQYSVQHMQNVNLMQRKDSETQTNTLGGRSEEQSGWLHFAENAPTFPSPYLNQLPGACFLTASAANSLHCKDNFLGVVDCNEGRSIITENSTYMNSPEHEYWRQHCNAKPKTSGQQTSHPYIPSVPPSPRVILRQLGRRHHFPTEYNPSSPESAGPPCVKKLAYQMVSGMGGQTKLVFKNA</sequence>
<evidence type="ECO:0000313" key="1">
    <source>
        <dbReference type="EMBL" id="ROT76662.1"/>
    </source>
</evidence>
<dbReference type="PANTHER" id="PTHR35668:SF1">
    <property type="entry name" value="PROTEIN SHORTAGE IN CHIASMATA 1 ORTHOLOG"/>
    <property type="match status" value="1"/>
</dbReference>
<proteinExistence type="predicted"/>
<accession>A0A423TJM7</accession>
<reference evidence="1 2" key="2">
    <citation type="submission" date="2019-01" db="EMBL/GenBank/DDBJ databases">
        <title>The decoding of complex shrimp genome reveals the adaptation for benthos swimmer, frequently molting mechanism and breeding impact on genome.</title>
        <authorList>
            <person name="Sun Y."/>
            <person name="Gao Y."/>
            <person name="Yu Y."/>
        </authorList>
    </citation>
    <scope>NUCLEOTIDE SEQUENCE [LARGE SCALE GENOMIC DNA]</scope>
    <source>
        <tissue evidence="1">Muscle</tissue>
    </source>
</reference>
<comment type="caution">
    <text evidence="1">The sequence shown here is derived from an EMBL/GenBank/DDBJ whole genome shotgun (WGS) entry which is preliminary data.</text>
</comment>
<name>A0A423TJM7_PENVA</name>
<dbReference type="Proteomes" id="UP000283509">
    <property type="component" value="Unassembled WGS sequence"/>
</dbReference>
<dbReference type="GO" id="GO:0003697">
    <property type="term" value="F:single-stranded DNA binding"/>
    <property type="evidence" value="ECO:0007669"/>
    <property type="project" value="TreeGrafter"/>
</dbReference>
<dbReference type="GO" id="GO:0000712">
    <property type="term" value="P:resolution of meiotic recombination intermediates"/>
    <property type="evidence" value="ECO:0007669"/>
    <property type="project" value="InterPro"/>
</dbReference>
<gene>
    <name evidence="1" type="ORF">C7M84_004752</name>
</gene>
<organism evidence="1 2">
    <name type="scientific">Penaeus vannamei</name>
    <name type="common">Whiteleg shrimp</name>
    <name type="synonym">Litopenaeus vannamei</name>
    <dbReference type="NCBI Taxonomy" id="6689"/>
    <lineage>
        <taxon>Eukaryota</taxon>
        <taxon>Metazoa</taxon>
        <taxon>Ecdysozoa</taxon>
        <taxon>Arthropoda</taxon>
        <taxon>Crustacea</taxon>
        <taxon>Multicrustacea</taxon>
        <taxon>Malacostraca</taxon>
        <taxon>Eumalacostraca</taxon>
        <taxon>Eucarida</taxon>
        <taxon>Decapoda</taxon>
        <taxon>Dendrobranchiata</taxon>
        <taxon>Penaeoidea</taxon>
        <taxon>Penaeidae</taxon>
        <taxon>Penaeus</taxon>
    </lineage>
</organism>
<dbReference type="GO" id="GO:0016887">
    <property type="term" value="F:ATP hydrolysis activity"/>
    <property type="evidence" value="ECO:0007669"/>
    <property type="project" value="InterPro"/>
</dbReference>
<dbReference type="EMBL" id="QCYY01001624">
    <property type="protein sequence ID" value="ROT76662.1"/>
    <property type="molecule type" value="Genomic_DNA"/>
</dbReference>
<dbReference type="PANTHER" id="PTHR35668">
    <property type="entry name" value="PROTEIN SHORTAGE IN CHIASMATA 1 ORTHOLOG"/>
    <property type="match status" value="1"/>
</dbReference>
<dbReference type="InterPro" id="IPR039991">
    <property type="entry name" value="SHOC1"/>
</dbReference>
<dbReference type="AlphaFoldDB" id="A0A423TJM7"/>
<reference evidence="1 2" key="1">
    <citation type="submission" date="2018-04" db="EMBL/GenBank/DDBJ databases">
        <authorList>
            <person name="Zhang X."/>
            <person name="Yuan J."/>
            <person name="Li F."/>
            <person name="Xiang J."/>
        </authorList>
    </citation>
    <scope>NUCLEOTIDE SEQUENCE [LARGE SCALE GENOMIC DNA]</scope>
    <source>
        <tissue evidence="1">Muscle</tissue>
    </source>
</reference>
<dbReference type="Pfam" id="PF17825">
    <property type="entry name" value="DUF5587"/>
    <property type="match status" value="1"/>
</dbReference>
<evidence type="ECO:0000313" key="2">
    <source>
        <dbReference type="Proteomes" id="UP000283509"/>
    </source>
</evidence>
<keyword evidence="2" id="KW-1185">Reference proteome</keyword>
<dbReference type="OrthoDB" id="6380531at2759"/>